<protein>
    <recommendedName>
        <fullName evidence="1">Card1 endonuclease domain-containing protein</fullName>
    </recommendedName>
</protein>
<sequence>MIYNMKHQIILLGKDITSVYHGIKEFAPDHVHLLCTNETQQVAEPLFPLLPDSIGRTVYRTEPYNGEHVRTVCRKIHQAYPSADFAYNLSEGTKLMAFAAFTIAKEYNVPAFYLTQLGDLVWLDNFEMRPMKSKLDNKEILGLSGNVLTEYQDAKQLSDTDIQASSLIKQFIEQYPKEHTMIQKFFNIFCERDTSRLPASRVFKNGLRFKQRQGSLLIAQENHVLLRLSTPNACMLFFKGRWWETLVAHKVRTWSQRHPNRPEVWQSVIFRTEGNNPRTKNEVDVLLNNQQQLIFIECKSGLVTQNDVYKVDAVRETYGGDISLAVLASYYPVEDNLQEKCKDLQINLFAPTYIEDRIDHLNTLPAWLEKLSNSLQL</sequence>
<gene>
    <name evidence="2" type="ORF">HMPREF1536_04931</name>
</gene>
<dbReference type="InterPro" id="IPR011856">
    <property type="entry name" value="tRNA_endonuc-like_dom_sf"/>
</dbReference>
<evidence type="ECO:0000259" key="1">
    <source>
        <dbReference type="Pfam" id="PF09002"/>
    </source>
</evidence>
<organism evidence="2 3">
    <name type="scientific">Parabacteroides gordonii MS-1 = DSM 23371</name>
    <dbReference type="NCBI Taxonomy" id="1203610"/>
    <lineage>
        <taxon>Bacteria</taxon>
        <taxon>Pseudomonadati</taxon>
        <taxon>Bacteroidota</taxon>
        <taxon>Bacteroidia</taxon>
        <taxon>Bacteroidales</taxon>
        <taxon>Tannerellaceae</taxon>
        <taxon>Parabacteroides</taxon>
    </lineage>
</organism>
<dbReference type="Gene3D" id="3.40.50.10770">
    <property type="entry name" value="Hypothetical protein VC1899 like domain (Restriction endonuclease-like)"/>
    <property type="match status" value="1"/>
</dbReference>
<dbReference type="EMBL" id="AQHW01000027">
    <property type="protein sequence ID" value="KKB48464.1"/>
    <property type="molecule type" value="Genomic_DNA"/>
</dbReference>
<dbReference type="Pfam" id="PF09002">
    <property type="entry name" value="Card1_endonuc"/>
    <property type="match status" value="1"/>
</dbReference>
<reference evidence="2 3" key="1">
    <citation type="submission" date="2013-04" db="EMBL/GenBank/DDBJ databases">
        <title>The Genome Sequence of Parabacteroides gordonii DSM 23371.</title>
        <authorList>
            <consortium name="The Broad Institute Genomics Platform"/>
            <person name="Earl A."/>
            <person name="Ward D."/>
            <person name="Feldgarden M."/>
            <person name="Gevers D."/>
            <person name="Martens E."/>
            <person name="Sakamoto M."/>
            <person name="Benno Y."/>
            <person name="Suzuki N."/>
            <person name="Matsunaga N."/>
            <person name="Koshihara K."/>
            <person name="Seki M."/>
            <person name="Komiya H."/>
            <person name="Walker B."/>
            <person name="Young S."/>
            <person name="Zeng Q."/>
            <person name="Gargeya S."/>
            <person name="Fitzgerald M."/>
            <person name="Haas B."/>
            <person name="Abouelleil A."/>
            <person name="Allen A.W."/>
            <person name="Alvarado L."/>
            <person name="Arachchi H.M."/>
            <person name="Berlin A.M."/>
            <person name="Chapman S.B."/>
            <person name="Gainer-Dewar J."/>
            <person name="Goldberg J."/>
            <person name="Griggs A."/>
            <person name="Gujja S."/>
            <person name="Hansen M."/>
            <person name="Howarth C."/>
            <person name="Imamovic A."/>
            <person name="Ireland A."/>
            <person name="Larimer J."/>
            <person name="McCowan C."/>
            <person name="Murphy C."/>
            <person name="Pearson M."/>
            <person name="Poon T.W."/>
            <person name="Priest M."/>
            <person name="Roberts A."/>
            <person name="Saif S."/>
            <person name="Shea T."/>
            <person name="Sisk P."/>
            <person name="Sykes S."/>
            <person name="Wortman J."/>
            <person name="Nusbaum C."/>
            <person name="Birren B."/>
        </authorList>
    </citation>
    <scope>NUCLEOTIDE SEQUENCE [LARGE SCALE GENOMIC DNA]</scope>
    <source>
        <strain evidence="2 3">MS-1</strain>
    </source>
</reference>
<comment type="caution">
    <text evidence="2">The sequence shown here is derived from an EMBL/GenBank/DDBJ whole genome shotgun (WGS) entry which is preliminary data.</text>
</comment>
<evidence type="ECO:0000313" key="3">
    <source>
        <dbReference type="Proteomes" id="UP000033035"/>
    </source>
</evidence>
<proteinExistence type="predicted"/>
<dbReference type="Gene3D" id="3.40.1350.10">
    <property type="match status" value="1"/>
</dbReference>
<dbReference type="Proteomes" id="UP000033035">
    <property type="component" value="Unassembled WGS sequence"/>
</dbReference>
<dbReference type="HOGENOM" id="CLU_743630_0_0_10"/>
<feature type="domain" description="Card1 endonuclease" evidence="1">
    <location>
        <begin position="237"/>
        <end position="361"/>
    </location>
</feature>
<dbReference type="PATRIC" id="fig|1203610.3.peg.5026"/>
<dbReference type="InterPro" id="IPR015093">
    <property type="entry name" value="Card1_endonucl_dom"/>
</dbReference>
<evidence type="ECO:0000313" key="2">
    <source>
        <dbReference type="EMBL" id="KKB48464.1"/>
    </source>
</evidence>
<dbReference type="SUPFAM" id="SSF52980">
    <property type="entry name" value="Restriction endonuclease-like"/>
    <property type="match status" value="1"/>
</dbReference>
<accession>A0A0F5ISB1</accession>
<dbReference type="AlphaFoldDB" id="A0A0F5ISB1"/>
<dbReference type="GO" id="GO:0003676">
    <property type="term" value="F:nucleic acid binding"/>
    <property type="evidence" value="ECO:0007669"/>
    <property type="project" value="InterPro"/>
</dbReference>
<keyword evidence="3" id="KW-1185">Reference proteome</keyword>
<name>A0A0F5ISB1_9BACT</name>
<dbReference type="InterPro" id="IPR011335">
    <property type="entry name" value="Restrct_endonuc-II-like"/>
</dbReference>